<keyword evidence="4 10" id="KW-0812">Transmembrane</keyword>
<dbReference type="GO" id="GO:0005886">
    <property type="term" value="C:plasma membrane"/>
    <property type="evidence" value="ECO:0007669"/>
    <property type="project" value="UniProtKB-SubCell"/>
</dbReference>
<dbReference type="CDD" id="cd06225">
    <property type="entry name" value="HAMP"/>
    <property type="match status" value="1"/>
</dbReference>
<evidence type="ECO:0000256" key="4">
    <source>
        <dbReference type="ARBA" id="ARBA00022692"/>
    </source>
</evidence>
<dbReference type="PROSITE" id="PS50885">
    <property type="entry name" value="HAMP"/>
    <property type="match status" value="1"/>
</dbReference>
<dbReference type="GO" id="GO:0006935">
    <property type="term" value="P:chemotaxis"/>
    <property type="evidence" value="ECO:0007669"/>
    <property type="project" value="UniProtKB-KW"/>
</dbReference>
<dbReference type="RefSeq" id="WP_315606441.1">
    <property type="nucleotide sequence ID" value="NZ_CP130318.1"/>
</dbReference>
<dbReference type="InterPro" id="IPR004089">
    <property type="entry name" value="MCPsignal_dom"/>
</dbReference>
<dbReference type="CDD" id="cd11386">
    <property type="entry name" value="MCP_signal"/>
    <property type="match status" value="1"/>
</dbReference>
<comment type="subcellular location">
    <subcellularLocation>
        <location evidence="1">Cell membrane</location>
        <topology evidence="1">Multi-pass membrane protein</topology>
    </subcellularLocation>
</comment>
<evidence type="ECO:0000256" key="10">
    <source>
        <dbReference type="SAM" id="Phobius"/>
    </source>
</evidence>
<evidence type="ECO:0000313" key="13">
    <source>
        <dbReference type="EMBL" id="WNQ12663.1"/>
    </source>
</evidence>
<keyword evidence="3" id="KW-0145">Chemotaxis</keyword>
<proteinExistence type="inferred from homology"/>
<dbReference type="Pfam" id="PF02743">
    <property type="entry name" value="dCache_1"/>
    <property type="match status" value="1"/>
</dbReference>
<evidence type="ECO:0000256" key="1">
    <source>
        <dbReference type="ARBA" id="ARBA00004651"/>
    </source>
</evidence>
<dbReference type="PANTHER" id="PTHR32089">
    <property type="entry name" value="METHYL-ACCEPTING CHEMOTAXIS PROTEIN MCPB"/>
    <property type="match status" value="1"/>
</dbReference>
<dbReference type="SUPFAM" id="SSF58104">
    <property type="entry name" value="Methyl-accepting chemotaxis protein (MCP) signaling domain"/>
    <property type="match status" value="1"/>
</dbReference>
<dbReference type="InterPro" id="IPR033479">
    <property type="entry name" value="dCache_1"/>
</dbReference>
<comment type="similarity">
    <text evidence="8">Belongs to the methyl-accepting chemotaxis (MCP) protein family.</text>
</comment>
<dbReference type="AlphaFoldDB" id="A0AA96LGM3"/>
<keyword evidence="7 9" id="KW-0807">Transducer</keyword>
<gene>
    <name evidence="13" type="ORF">MJA45_06430</name>
</gene>
<keyword evidence="2" id="KW-1003">Cell membrane</keyword>
<dbReference type="Gene3D" id="6.10.340.10">
    <property type="match status" value="1"/>
</dbReference>
<dbReference type="KEGG" id="paun:MJA45_06430"/>
<keyword evidence="6 10" id="KW-0472">Membrane</keyword>
<dbReference type="SMART" id="SM00283">
    <property type="entry name" value="MA"/>
    <property type="match status" value="1"/>
</dbReference>
<dbReference type="Proteomes" id="UP001305702">
    <property type="component" value="Chromosome"/>
</dbReference>
<dbReference type="Gene3D" id="1.10.287.950">
    <property type="entry name" value="Methyl-accepting chemotaxis protein"/>
    <property type="match status" value="1"/>
</dbReference>
<organism evidence="13 14">
    <name type="scientific">Paenibacillus aurantius</name>
    <dbReference type="NCBI Taxonomy" id="2918900"/>
    <lineage>
        <taxon>Bacteria</taxon>
        <taxon>Bacillati</taxon>
        <taxon>Bacillota</taxon>
        <taxon>Bacilli</taxon>
        <taxon>Bacillales</taxon>
        <taxon>Paenibacillaceae</taxon>
        <taxon>Paenibacillus</taxon>
    </lineage>
</organism>
<evidence type="ECO:0000256" key="8">
    <source>
        <dbReference type="ARBA" id="ARBA00029447"/>
    </source>
</evidence>
<feature type="domain" description="HAMP" evidence="12">
    <location>
        <begin position="313"/>
        <end position="365"/>
    </location>
</feature>
<dbReference type="PANTHER" id="PTHR32089:SF112">
    <property type="entry name" value="LYSOZYME-LIKE PROTEIN-RELATED"/>
    <property type="match status" value="1"/>
</dbReference>
<evidence type="ECO:0000256" key="9">
    <source>
        <dbReference type="PROSITE-ProRule" id="PRU00284"/>
    </source>
</evidence>
<evidence type="ECO:0000313" key="14">
    <source>
        <dbReference type="Proteomes" id="UP001305702"/>
    </source>
</evidence>
<sequence length="673" mass="71295">MATKVKHSSSVLSRFRLRSIKLKLQLFTCLVLLAALVSASYIALSKASKELEEEINGNAEATAGMIASKLDSNLSHYLTILQTLAQTGAAYIGSDSKQLEFVRQAQAQNPALTAIIFAHDLTGAKAVTHKGDAVDISSRPFMKELAEGRTTVSDPVISKVDGSLSVILGVPLLNGQKVVGSYTASLPLAEVTKPISESTFGASGYAVLFDSQGQVIQHPDKDRMMKTKSADYASEVVQALDAARKGEVTHFFFQENGETRFGLAHRTSGNWVVMLSAPASELGKPVQDMAVHSIVLILLVLVGGLVLSYFFAHGLTKPINRLKGAIEAVEAGDLTGKVTVTSRDEIGRASDSFNRMTETLNEILGGVNGASLQLAASSQQLTAGAEQSSVVTGQIASSVQVVAEGAEYQVGNIKLSTRMIENVTDKITHITEHAKQASSAVTEAASRAEKGDAAVRGAVTQMDNIERLIQELAATISGLSQRSQEIGHIIGMISSIAQQTNLLSLNAAIEAARSGEAGRGFAVVASEIRKLADQTDQSARQISGLITNVQTETGQADQAMNAAILEVGSGLQAVHAAGVLFDEIHSQISSVEGLVRQVSDYSEEISMVTENMVASIRSIADIASTNSDESQNVAASAEEQLASMEEITHSAASLSQMAEDLRALVSRFRIKQE</sequence>
<keyword evidence="14" id="KW-1185">Reference proteome</keyword>
<dbReference type="EMBL" id="CP130318">
    <property type="protein sequence ID" value="WNQ12663.1"/>
    <property type="molecule type" value="Genomic_DNA"/>
</dbReference>
<evidence type="ECO:0000256" key="3">
    <source>
        <dbReference type="ARBA" id="ARBA00022500"/>
    </source>
</evidence>
<feature type="domain" description="Methyl-accepting transducer" evidence="11">
    <location>
        <begin position="384"/>
        <end position="620"/>
    </location>
</feature>
<evidence type="ECO:0000256" key="2">
    <source>
        <dbReference type="ARBA" id="ARBA00022475"/>
    </source>
</evidence>
<feature type="transmembrane region" description="Helical" evidence="10">
    <location>
        <begin position="289"/>
        <end position="312"/>
    </location>
</feature>
<dbReference type="CDD" id="cd12912">
    <property type="entry name" value="PDC2_MCP_like"/>
    <property type="match status" value="1"/>
</dbReference>
<keyword evidence="5 10" id="KW-1133">Transmembrane helix</keyword>
<dbReference type="Gene3D" id="3.30.450.20">
    <property type="entry name" value="PAS domain"/>
    <property type="match status" value="1"/>
</dbReference>
<accession>A0AA96LGM3</accession>
<name>A0AA96LGM3_9BACL</name>
<evidence type="ECO:0000259" key="11">
    <source>
        <dbReference type="PROSITE" id="PS50111"/>
    </source>
</evidence>
<dbReference type="GO" id="GO:0007165">
    <property type="term" value="P:signal transduction"/>
    <property type="evidence" value="ECO:0007669"/>
    <property type="project" value="UniProtKB-KW"/>
</dbReference>
<protein>
    <submittedName>
        <fullName evidence="13">Methyl-accepting chemotaxis protein</fullName>
    </submittedName>
</protein>
<dbReference type="InterPro" id="IPR003660">
    <property type="entry name" value="HAMP_dom"/>
</dbReference>
<dbReference type="Pfam" id="PF00015">
    <property type="entry name" value="MCPsignal"/>
    <property type="match status" value="1"/>
</dbReference>
<evidence type="ECO:0000256" key="6">
    <source>
        <dbReference type="ARBA" id="ARBA00023136"/>
    </source>
</evidence>
<dbReference type="Pfam" id="PF00672">
    <property type="entry name" value="HAMP"/>
    <property type="match status" value="1"/>
</dbReference>
<dbReference type="SMART" id="SM00304">
    <property type="entry name" value="HAMP"/>
    <property type="match status" value="1"/>
</dbReference>
<evidence type="ECO:0000259" key="12">
    <source>
        <dbReference type="PROSITE" id="PS50885"/>
    </source>
</evidence>
<evidence type="ECO:0000256" key="5">
    <source>
        <dbReference type="ARBA" id="ARBA00022989"/>
    </source>
</evidence>
<dbReference type="PROSITE" id="PS50111">
    <property type="entry name" value="CHEMOTAXIS_TRANSDUC_2"/>
    <property type="match status" value="1"/>
</dbReference>
<evidence type="ECO:0000256" key="7">
    <source>
        <dbReference type="ARBA" id="ARBA00023224"/>
    </source>
</evidence>
<reference evidence="13 14" key="1">
    <citation type="submission" date="2022-02" db="EMBL/GenBank/DDBJ databases">
        <title>Paenibacillus sp. MBLB1776 Whole Genome Shotgun Sequencing.</title>
        <authorList>
            <person name="Hwang C.Y."/>
            <person name="Cho E.-S."/>
            <person name="Seo M.-J."/>
        </authorList>
    </citation>
    <scope>NUCLEOTIDE SEQUENCE [LARGE SCALE GENOMIC DNA]</scope>
    <source>
        <strain evidence="13 14">MBLB1776</strain>
    </source>
</reference>